<organism evidence="1 2">
    <name type="scientific">Desulfonema magnum</name>
    <dbReference type="NCBI Taxonomy" id="45655"/>
    <lineage>
        <taxon>Bacteria</taxon>
        <taxon>Pseudomonadati</taxon>
        <taxon>Thermodesulfobacteriota</taxon>
        <taxon>Desulfobacteria</taxon>
        <taxon>Desulfobacterales</taxon>
        <taxon>Desulfococcaceae</taxon>
        <taxon>Desulfonema</taxon>
    </lineage>
</organism>
<protein>
    <submittedName>
        <fullName evidence="1">Uncharacterized protein</fullName>
    </submittedName>
</protein>
<dbReference type="EMBL" id="CP061800">
    <property type="protein sequence ID" value="QTA90575.1"/>
    <property type="molecule type" value="Genomic_DNA"/>
</dbReference>
<dbReference type="AlphaFoldDB" id="A0A975BS48"/>
<dbReference type="Proteomes" id="UP000663722">
    <property type="component" value="Chromosome"/>
</dbReference>
<dbReference type="RefSeq" id="WP_207678714.1">
    <property type="nucleotide sequence ID" value="NZ_CP061800.1"/>
</dbReference>
<gene>
    <name evidence="1" type="ORF">dnm_066350</name>
</gene>
<keyword evidence="2" id="KW-1185">Reference proteome</keyword>
<evidence type="ECO:0000313" key="2">
    <source>
        <dbReference type="Proteomes" id="UP000663722"/>
    </source>
</evidence>
<sequence>MFKAVKTEKEKGLTKKVRKDIVSLEKRGRNIVQLQQRIVNGFPNLIREIEMADSLLDNDIQRHVTYDAEELNFTFEKLVSQAKHMEQFVKELLIIVKGKRVKRPILR</sequence>
<reference evidence="1" key="1">
    <citation type="journal article" date="2021" name="Microb. Physiol.">
        <title>Proteogenomic Insights into the Physiology of Marine, Sulfate-Reducing, Filamentous Desulfonema limicola and Desulfonema magnum.</title>
        <authorList>
            <person name="Schnaars V."/>
            <person name="Wohlbrand L."/>
            <person name="Scheve S."/>
            <person name="Hinrichs C."/>
            <person name="Reinhardt R."/>
            <person name="Rabus R."/>
        </authorList>
    </citation>
    <scope>NUCLEOTIDE SEQUENCE</scope>
    <source>
        <strain evidence="1">4be13</strain>
    </source>
</reference>
<evidence type="ECO:0000313" key="1">
    <source>
        <dbReference type="EMBL" id="QTA90575.1"/>
    </source>
</evidence>
<proteinExistence type="predicted"/>
<name>A0A975BS48_9BACT</name>
<accession>A0A975BS48</accession>
<dbReference type="KEGG" id="dmm:dnm_066350"/>